<dbReference type="CDD" id="cd05398">
    <property type="entry name" value="NT_ClassII-CCAase"/>
    <property type="match status" value="1"/>
</dbReference>
<gene>
    <name evidence="12" type="primary">cca</name>
    <name evidence="14" type="ORF">NP590_17025</name>
</gene>
<evidence type="ECO:0000259" key="13">
    <source>
        <dbReference type="PROSITE" id="PS51831"/>
    </source>
</evidence>
<feature type="binding site" evidence="12">
    <location>
        <position position="11"/>
    </location>
    <ligand>
        <name>CTP</name>
        <dbReference type="ChEBI" id="CHEBI:37563"/>
    </ligand>
</feature>
<feature type="binding site" evidence="12">
    <location>
        <position position="8"/>
    </location>
    <ligand>
        <name>ATP</name>
        <dbReference type="ChEBI" id="CHEBI:30616"/>
    </ligand>
</feature>
<evidence type="ECO:0000256" key="7">
    <source>
        <dbReference type="ARBA" id="ARBA00022800"/>
    </source>
</evidence>
<evidence type="ECO:0000256" key="8">
    <source>
        <dbReference type="ARBA" id="ARBA00022801"/>
    </source>
</evidence>
<keyword evidence="5 12" id="KW-0479">Metal-binding</keyword>
<dbReference type="GO" id="GO:0004810">
    <property type="term" value="F:CCA tRNA nucleotidyltransferase activity"/>
    <property type="evidence" value="ECO:0007669"/>
    <property type="project" value="UniProtKB-EC"/>
</dbReference>
<evidence type="ECO:0000256" key="3">
    <source>
        <dbReference type="ARBA" id="ARBA00022694"/>
    </source>
</evidence>
<dbReference type="PROSITE" id="PS51831">
    <property type="entry name" value="HD"/>
    <property type="match status" value="1"/>
</dbReference>
<dbReference type="EC" id="3.1.4.-" evidence="12"/>
<dbReference type="Pfam" id="PF01966">
    <property type="entry name" value="HD"/>
    <property type="match status" value="1"/>
</dbReference>
<keyword evidence="7 12" id="KW-0692">RNA repair</keyword>
<comment type="caution">
    <text evidence="14">The sequence shown here is derived from an EMBL/GenBank/DDBJ whole genome shotgun (WGS) entry which is preliminary data.</text>
</comment>
<evidence type="ECO:0000256" key="10">
    <source>
        <dbReference type="ARBA" id="ARBA00022842"/>
    </source>
</evidence>
<feature type="binding site" evidence="12">
    <location>
        <position position="91"/>
    </location>
    <ligand>
        <name>CTP</name>
        <dbReference type="ChEBI" id="CHEBI:37563"/>
    </ligand>
</feature>
<accession>A0ABT1TK21</accession>
<name>A0ABT1TK21_9GAMM</name>
<evidence type="ECO:0000256" key="12">
    <source>
        <dbReference type="HAMAP-Rule" id="MF_01261"/>
    </source>
</evidence>
<organism evidence="14 15">
    <name type="scientific">Methylomonas subterranea</name>
    <dbReference type="NCBI Taxonomy" id="2952225"/>
    <lineage>
        <taxon>Bacteria</taxon>
        <taxon>Pseudomonadati</taxon>
        <taxon>Pseudomonadota</taxon>
        <taxon>Gammaproteobacteria</taxon>
        <taxon>Methylococcales</taxon>
        <taxon>Methylococcaceae</taxon>
        <taxon>Methylomonas</taxon>
    </lineage>
</organism>
<keyword evidence="11 12" id="KW-0694">RNA-binding</keyword>
<comment type="catalytic activity">
    <reaction evidence="12">
        <text>a tRNA with a 3' CCA end + 2 CTP + ATP = a tRNA with a 3' CCACCA end + 3 diphosphate</text>
        <dbReference type="Rhea" id="RHEA:76235"/>
        <dbReference type="Rhea" id="RHEA-COMP:10468"/>
        <dbReference type="Rhea" id="RHEA-COMP:18655"/>
        <dbReference type="ChEBI" id="CHEBI:30616"/>
        <dbReference type="ChEBI" id="CHEBI:33019"/>
        <dbReference type="ChEBI" id="CHEBI:37563"/>
        <dbReference type="ChEBI" id="CHEBI:83071"/>
        <dbReference type="ChEBI" id="CHEBI:195187"/>
    </reaction>
</comment>
<dbReference type="Pfam" id="PF12627">
    <property type="entry name" value="PolyA_pol_RNAbd"/>
    <property type="match status" value="1"/>
</dbReference>
<comment type="subunit">
    <text evidence="12">Monomer. Can also form homodimers and oligomers.</text>
</comment>
<evidence type="ECO:0000256" key="6">
    <source>
        <dbReference type="ARBA" id="ARBA00022741"/>
    </source>
</evidence>
<reference evidence="14 15" key="1">
    <citation type="submission" date="2022-07" db="EMBL/GenBank/DDBJ databases">
        <title>Methylomonas rivi sp. nov., Methylomonas rosea sp. nov., Methylomonas aureus sp. nov. and Methylomonas subterranea sp. nov., four novel methanotrophs isolated from a freshwater creek and the deep terrestrial subsurface.</title>
        <authorList>
            <person name="Abin C."/>
            <person name="Sankaranarayanan K."/>
            <person name="Garner C."/>
            <person name="Sindelar R."/>
            <person name="Kotary K."/>
            <person name="Garner R."/>
            <person name="Barclay S."/>
            <person name="Lawson P."/>
            <person name="Krumholz L."/>
        </authorList>
    </citation>
    <scope>NUCLEOTIDE SEQUENCE [LARGE SCALE GENOMIC DNA]</scope>
    <source>
        <strain evidence="14 15">SURF-2</strain>
    </source>
</reference>
<dbReference type="InterPro" id="IPR002646">
    <property type="entry name" value="PolA_pol_head_dom"/>
</dbReference>
<dbReference type="EMBL" id="JANIBJ010000038">
    <property type="protein sequence ID" value="MCQ8105815.1"/>
    <property type="molecule type" value="Genomic_DNA"/>
</dbReference>
<keyword evidence="9 12" id="KW-0067">ATP-binding</keyword>
<evidence type="ECO:0000313" key="15">
    <source>
        <dbReference type="Proteomes" id="UP001524499"/>
    </source>
</evidence>
<dbReference type="InterPro" id="IPR012006">
    <property type="entry name" value="CCA_bact"/>
</dbReference>
<feature type="domain" description="HD" evidence="13">
    <location>
        <begin position="228"/>
        <end position="329"/>
    </location>
</feature>
<dbReference type="CDD" id="cd00077">
    <property type="entry name" value="HDc"/>
    <property type="match status" value="1"/>
</dbReference>
<dbReference type="InterPro" id="IPR003607">
    <property type="entry name" value="HD/PDEase_dom"/>
</dbReference>
<feature type="binding site" evidence="12">
    <location>
        <position position="140"/>
    </location>
    <ligand>
        <name>ATP</name>
        <dbReference type="ChEBI" id="CHEBI:30616"/>
    </ligand>
</feature>
<evidence type="ECO:0000256" key="5">
    <source>
        <dbReference type="ARBA" id="ARBA00022723"/>
    </source>
</evidence>
<comment type="function">
    <text evidence="12">Catalyzes the addition and repair of the essential 3'-terminal CCA sequence in tRNAs without using a nucleic acid template. Adds these three nucleotides in the order of C, C, and A to the tRNA nucleotide-73, using CTP and ATP as substrates and producing inorganic pyrophosphate. tRNA 3'-terminal CCA addition is required both for tRNA processing and repair. Also involved in tRNA surveillance by mediating tandem CCA addition to generate a CCACCA at the 3' terminus of unstable tRNAs. While stable tRNAs receive only 3'-terminal CCA, unstable tRNAs are marked with CCACCA and rapidly degraded.</text>
</comment>
<dbReference type="SUPFAM" id="SSF81891">
    <property type="entry name" value="Poly A polymerase C-terminal region-like"/>
    <property type="match status" value="1"/>
</dbReference>
<feature type="binding site" evidence="12">
    <location>
        <position position="23"/>
    </location>
    <ligand>
        <name>Mg(2+)</name>
        <dbReference type="ChEBI" id="CHEBI:18420"/>
    </ligand>
</feature>
<dbReference type="HAMAP" id="MF_01262">
    <property type="entry name" value="CCA_bact_type2"/>
    <property type="match status" value="1"/>
</dbReference>
<sequence length="412" mass="46038">MKIYLVGGAVRDRLLDYPVSERDWLVVGATPDIMLAMGYKPVGKDFPVFLHPQTHDEYALARTERKTAPGYKGFDVDANPSVSLEEDLLRRDLTINAMAMSEDGVLVDPFQGQRDLQNRILRHVSPAFGEDPVRILRVARFAARYAHLGFTVAEETRLLMQSMVHSGEADHLVAERVWAELHKALRETTPAAFFQTLRACGALAVIFPEIHALFGVPQPAKYHPEIDTGVHSLMSLTMAARLSAKPEVRLAALLHDLGKAVTDPQKWPSHHGHERKGLPILEGFCRRLRVPNAYKALCARVMEYHTHCHRAYELRGDTLVEMLQSMGAFKADNQLRDFLLACEADARGRTGFEDNDYPQADYIMKAAQTALAVDTRQVLQDNLRGAQIGAAIQKLRSQAVNGLKQQTTLFPS</sequence>
<feature type="binding site" evidence="12">
    <location>
        <position position="137"/>
    </location>
    <ligand>
        <name>CTP</name>
        <dbReference type="ChEBI" id="CHEBI:37563"/>
    </ligand>
</feature>
<dbReference type="GO" id="GO:0016787">
    <property type="term" value="F:hydrolase activity"/>
    <property type="evidence" value="ECO:0007669"/>
    <property type="project" value="UniProtKB-KW"/>
</dbReference>
<dbReference type="InterPro" id="IPR043519">
    <property type="entry name" value="NT_sf"/>
</dbReference>
<dbReference type="InterPro" id="IPR050124">
    <property type="entry name" value="tRNA_CCA-adding_enzyme"/>
</dbReference>
<proteinExistence type="inferred from homology"/>
<dbReference type="Pfam" id="PF01743">
    <property type="entry name" value="PolyA_pol"/>
    <property type="match status" value="1"/>
</dbReference>
<feature type="binding site" evidence="12">
    <location>
        <position position="91"/>
    </location>
    <ligand>
        <name>ATP</name>
        <dbReference type="ChEBI" id="CHEBI:30616"/>
    </ligand>
</feature>
<keyword evidence="3 12" id="KW-0819">tRNA processing</keyword>
<dbReference type="RefSeq" id="WP_256603847.1">
    <property type="nucleotide sequence ID" value="NZ_JANIBJ010000038.1"/>
</dbReference>
<evidence type="ECO:0000256" key="4">
    <source>
        <dbReference type="ARBA" id="ARBA00022695"/>
    </source>
</evidence>
<dbReference type="NCBIfam" id="NF008137">
    <property type="entry name" value="PRK10885.1"/>
    <property type="match status" value="1"/>
</dbReference>
<keyword evidence="1 12" id="KW-0533">Nickel</keyword>
<dbReference type="Gene3D" id="3.30.460.10">
    <property type="entry name" value="Beta Polymerase, domain 2"/>
    <property type="match status" value="1"/>
</dbReference>
<dbReference type="EC" id="2.7.7.72" evidence="12"/>
<dbReference type="PANTHER" id="PTHR47545">
    <property type="entry name" value="MULTIFUNCTIONAL CCA PROTEIN"/>
    <property type="match status" value="1"/>
</dbReference>
<comment type="similarity">
    <text evidence="12">Belongs to the tRNA nucleotidyltransferase/poly(A) polymerase family. Bacterial CCA-adding enzyme type 1 subfamily.</text>
</comment>
<dbReference type="Proteomes" id="UP001524499">
    <property type="component" value="Unassembled WGS sequence"/>
</dbReference>
<feature type="binding site" evidence="12">
    <location>
        <position position="8"/>
    </location>
    <ligand>
        <name>CTP</name>
        <dbReference type="ChEBI" id="CHEBI:37563"/>
    </ligand>
</feature>
<keyword evidence="2 12" id="KW-0808">Transferase</keyword>
<dbReference type="InterPro" id="IPR032828">
    <property type="entry name" value="PolyA_RNA-bd"/>
</dbReference>
<comment type="miscellaneous">
    <text evidence="12">A single active site specifically recognizes both ATP and CTP and is responsible for their addition.</text>
</comment>
<evidence type="ECO:0000313" key="14">
    <source>
        <dbReference type="EMBL" id="MCQ8105815.1"/>
    </source>
</evidence>
<evidence type="ECO:0000256" key="1">
    <source>
        <dbReference type="ARBA" id="ARBA00022596"/>
    </source>
</evidence>
<keyword evidence="10 12" id="KW-0460">Magnesium</keyword>
<dbReference type="EC" id="3.1.3.-" evidence="12"/>
<comment type="catalytic activity">
    <reaction evidence="12">
        <text>a tRNA precursor + 2 CTP + ATP = a tRNA with a 3' CCA end + 3 diphosphate</text>
        <dbReference type="Rhea" id="RHEA:14433"/>
        <dbReference type="Rhea" id="RHEA-COMP:10465"/>
        <dbReference type="Rhea" id="RHEA-COMP:10468"/>
        <dbReference type="ChEBI" id="CHEBI:30616"/>
        <dbReference type="ChEBI" id="CHEBI:33019"/>
        <dbReference type="ChEBI" id="CHEBI:37563"/>
        <dbReference type="ChEBI" id="CHEBI:74896"/>
        <dbReference type="ChEBI" id="CHEBI:83071"/>
        <dbReference type="EC" id="2.7.7.72"/>
    </reaction>
</comment>
<keyword evidence="6 12" id="KW-0547">Nucleotide-binding</keyword>
<evidence type="ECO:0000256" key="11">
    <source>
        <dbReference type="ARBA" id="ARBA00022884"/>
    </source>
</evidence>
<feature type="binding site" evidence="12">
    <location>
        <position position="137"/>
    </location>
    <ligand>
        <name>ATP</name>
        <dbReference type="ChEBI" id="CHEBI:30616"/>
    </ligand>
</feature>
<dbReference type="PANTHER" id="PTHR47545:SF1">
    <property type="entry name" value="MULTIFUNCTIONAL CCA PROTEIN"/>
    <property type="match status" value="1"/>
</dbReference>
<feature type="binding site" evidence="12">
    <location>
        <position position="140"/>
    </location>
    <ligand>
        <name>CTP</name>
        <dbReference type="ChEBI" id="CHEBI:37563"/>
    </ligand>
</feature>
<comment type="domain">
    <text evidence="12">Comprises two domains: an N-terminal domain containing the nucleotidyltransferase activity and a C-terminal HD domain associated with both phosphodiesterase and phosphatase activities.</text>
</comment>
<protein>
    <recommendedName>
        <fullName evidence="12">Multifunctional CCA protein</fullName>
    </recommendedName>
    <domain>
        <recommendedName>
            <fullName evidence="12">CCA-adding enzyme</fullName>
            <ecNumber evidence="12">2.7.7.72</ecNumber>
        </recommendedName>
        <alternativeName>
            <fullName evidence="12">CCA tRNA nucleotidyltransferase</fullName>
        </alternativeName>
        <alternativeName>
            <fullName evidence="12">tRNA CCA-pyrophosphorylase</fullName>
        </alternativeName>
        <alternativeName>
            <fullName evidence="12">tRNA adenylyl-/cytidylyl-transferase</fullName>
        </alternativeName>
        <alternativeName>
            <fullName evidence="12">tRNA nucleotidyltransferase</fullName>
        </alternativeName>
        <alternativeName>
            <fullName evidence="12">tRNA-NT</fullName>
        </alternativeName>
    </domain>
    <domain>
        <recommendedName>
            <fullName evidence="12">2'-nucleotidase</fullName>
            <ecNumber evidence="12">3.1.3.-</ecNumber>
        </recommendedName>
    </domain>
    <domain>
        <recommendedName>
            <fullName evidence="12">2',3'-cyclic phosphodiesterase</fullName>
            <ecNumber evidence="12">3.1.4.-</ecNumber>
        </recommendedName>
    </domain>
    <domain>
        <recommendedName>
            <fullName evidence="12">Phosphatase</fullName>
        </recommendedName>
    </domain>
</protein>
<dbReference type="HAMAP" id="MF_01261">
    <property type="entry name" value="CCA_bact_type1"/>
    <property type="match status" value="1"/>
</dbReference>
<keyword evidence="15" id="KW-1185">Reference proteome</keyword>
<keyword evidence="12" id="KW-0511">Multifunctional enzyme</keyword>
<comment type="cofactor">
    <cofactor evidence="12">
        <name>Ni(2+)</name>
        <dbReference type="ChEBI" id="CHEBI:49786"/>
    </cofactor>
    <text evidence="12">Nickel for phosphatase activity.</text>
</comment>
<dbReference type="SMART" id="SM00471">
    <property type="entry name" value="HDc"/>
    <property type="match status" value="1"/>
</dbReference>
<keyword evidence="8 12" id="KW-0378">Hydrolase</keyword>
<dbReference type="SUPFAM" id="SSF81301">
    <property type="entry name" value="Nucleotidyltransferase"/>
    <property type="match status" value="1"/>
</dbReference>
<comment type="cofactor">
    <cofactor evidence="12">
        <name>Mg(2+)</name>
        <dbReference type="ChEBI" id="CHEBI:18420"/>
    </cofactor>
    <text evidence="12">Magnesium is required for nucleotidyltransferase activity.</text>
</comment>
<feature type="binding site" evidence="12">
    <location>
        <position position="21"/>
    </location>
    <ligand>
        <name>Mg(2+)</name>
        <dbReference type="ChEBI" id="CHEBI:18420"/>
    </ligand>
</feature>
<evidence type="ECO:0000256" key="9">
    <source>
        <dbReference type="ARBA" id="ARBA00022840"/>
    </source>
</evidence>
<dbReference type="Gene3D" id="1.10.3090.10">
    <property type="entry name" value="cca-adding enzyme, domain 2"/>
    <property type="match status" value="1"/>
</dbReference>
<keyword evidence="4 12" id="KW-0548">Nucleotidyltransferase</keyword>
<dbReference type="PIRSF" id="PIRSF000813">
    <property type="entry name" value="CCA_bact"/>
    <property type="match status" value="1"/>
</dbReference>
<dbReference type="InterPro" id="IPR006674">
    <property type="entry name" value="HD_domain"/>
</dbReference>
<evidence type="ECO:0000256" key="2">
    <source>
        <dbReference type="ARBA" id="ARBA00022679"/>
    </source>
</evidence>
<feature type="binding site" evidence="12">
    <location>
        <position position="11"/>
    </location>
    <ligand>
        <name>ATP</name>
        <dbReference type="ChEBI" id="CHEBI:30616"/>
    </ligand>
</feature>